<sequence>MATVTDRDATLTNTTTEMAGTDEMTENMNALPEVAGTARTDLGDSDDDERRAKKMKGKQIITSALAGVATIHAAHEVFENWEKRQARKRAVRDGNLSKIDAQRMKTKAIMKDATAVGIAAMGIKGALENVKEAKELTHECKNFQFEKARRHEKREKRRKRLEMGPRRRSGSLPAPRKQRMIDWEDGLPRYDDGFYTTRPAAPALRHRAV</sequence>
<organism evidence="1 2">
    <name type="scientific">Lecanicillium saksenae</name>
    <dbReference type="NCBI Taxonomy" id="468837"/>
    <lineage>
        <taxon>Eukaryota</taxon>
        <taxon>Fungi</taxon>
        <taxon>Dikarya</taxon>
        <taxon>Ascomycota</taxon>
        <taxon>Pezizomycotina</taxon>
        <taxon>Sordariomycetes</taxon>
        <taxon>Hypocreomycetidae</taxon>
        <taxon>Hypocreales</taxon>
        <taxon>Cordycipitaceae</taxon>
        <taxon>Lecanicillium</taxon>
    </lineage>
</organism>
<dbReference type="EMBL" id="JANAKD010003285">
    <property type="protein sequence ID" value="KAJ3472268.1"/>
    <property type="molecule type" value="Genomic_DNA"/>
</dbReference>
<protein>
    <submittedName>
        <fullName evidence="1">Uncharacterized protein</fullName>
    </submittedName>
</protein>
<gene>
    <name evidence="1" type="ORF">NLG97_g11136</name>
</gene>
<evidence type="ECO:0000313" key="1">
    <source>
        <dbReference type="EMBL" id="KAJ3472268.1"/>
    </source>
</evidence>
<proteinExistence type="predicted"/>
<name>A0ACC1QB93_9HYPO</name>
<reference evidence="1" key="1">
    <citation type="submission" date="2022-07" db="EMBL/GenBank/DDBJ databases">
        <title>Genome Sequence of Lecanicillium saksenae.</title>
        <authorList>
            <person name="Buettner E."/>
        </authorList>
    </citation>
    <scope>NUCLEOTIDE SEQUENCE</scope>
    <source>
        <strain evidence="1">VT-O1</strain>
    </source>
</reference>
<evidence type="ECO:0000313" key="2">
    <source>
        <dbReference type="Proteomes" id="UP001148737"/>
    </source>
</evidence>
<accession>A0ACC1QB93</accession>
<dbReference type="Proteomes" id="UP001148737">
    <property type="component" value="Unassembled WGS sequence"/>
</dbReference>
<comment type="caution">
    <text evidence="1">The sequence shown here is derived from an EMBL/GenBank/DDBJ whole genome shotgun (WGS) entry which is preliminary data.</text>
</comment>
<keyword evidence="2" id="KW-1185">Reference proteome</keyword>